<dbReference type="EMBL" id="CP043329">
    <property type="protein sequence ID" value="QEK50660.1"/>
    <property type="molecule type" value="Genomic_DNA"/>
</dbReference>
<feature type="domain" description="HPt" evidence="2">
    <location>
        <begin position="20"/>
        <end position="121"/>
    </location>
</feature>
<dbReference type="GO" id="GO:0004672">
    <property type="term" value="F:protein kinase activity"/>
    <property type="evidence" value="ECO:0007669"/>
    <property type="project" value="UniProtKB-ARBA"/>
</dbReference>
<gene>
    <name evidence="3" type="ORF">FYC62_02520</name>
</gene>
<dbReference type="AlphaFoldDB" id="A0A5C0VHG1"/>
<dbReference type="Pfam" id="PF01627">
    <property type="entry name" value="Hpt"/>
    <property type="match status" value="1"/>
</dbReference>
<name>A0A5C0VHG1_9SPHI</name>
<dbReference type="SUPFAM" id="SSF47226">
    <property type="entry name" value="Histidine-containing phosphotransfer domain, HPT domain"/>
    <property type="match status" value="1"/>
</dbReference>
<keyword evidence="4" id="KW-1185">Reference proteome</keyword>
<dbReference type="GO" id="GO:0000160">
    <property type="term" value="P:phosphorelay signal transduction system"/>
    <property type="evidence" value="ECO:0007669"/>
    <property type="project" value="InterPro"/>
</dbReference>
<dbReference type="Gene3D" id="1.20.120.160">
    <property type="entry name" value="HPT domain"/>
    <property type="match status" value="1"/>
</dbReference>
<keyword evidence="1" id="KW-0597">Phosphoprotein</keyword>
<evidence type="ECO:0000256" key="1">
    <source>
        <dbReference type="PROSITE-ProRule" id="PRU00110"/>
    </source>
</evidence>
<dbReference type="KEGG" id="pej:FYC62_02520"/>
<reference evidence="3 4" key="1">
    <citation type="submission" date="2019-08" db="EMBL/GenBank/DDBJ databases">
        <title>Pedobacter sp. nov., isolated from Han river, South Korea.</title>
        <authorList>
            <person name="Lee D.-H."/>
            <person name="Kim Y.-S."/>
            <person name="Hwang E.-M."/>
            <person name="Le Tran T.C."/>
            <person name="Cha C.-J."/>
        </authorList>
    </citation>
    <scope>NUCLEOTIDE SEQUENCE [LARGE SCALE GENOMIC DNA]</scope>
    <source>
        <strain evidence="3 4">CJ43</strain>
    </source>
</reference>
<proteinExistence type="predicted"/>
<dbReference type="PROSITE" id="PS50894">
    <property type="entry name" value="HPT"/>
    <property type="match status" value="1"/>
</dbReference>
<protein>
    <submittedName>
        <fullName evidence="3">Hpt domain-containing protein</fullName>
    </submittedName>
</protein>
<accession>A0A5C0VHG1</accession>
<dbReference type="RefSeq" id="WP_149073786.1">
    <property type="nucleotide sequence ID" value="NZ_CP043329.1"/>
</dbReference>
<dbReference type="InterPro" id="IPR036641">
    <property type="entry name" value="HPT_dom_sf"/>
</dbReference>
<organism evidence="3 4">
    <name type="scientific">Pedobacter aquae</name>
    <dbReference type="NCBI Taxonomy" id="2605747"/>
    <lineage>
        <taxon>Bacteria</taxon>
        <taxon>Pseudomonadati</taxon>
        <taxon>Bacteroidota</taxon>
        <taxon>Sphingobacteriia</taxon>
        <taxon>Sphingobacteriales</taxon>
        <taxon>Sphingobacteriaceae</taxon>
        <taxon>Pedobacter</taxon>
    </lineage>
</organism>
<evidence type="ECO:0000313" key="4">
    <source>
        <dbReference type="Proteomes" id="UP000323653"/>
    </source>
</evidence>
<evidence type="ECO:0000313" key="3">
    <source>
        <dbReference type="EMBL" id="QEK50660.1"/>
    </source>
</evidence>
<dbReference type="Proteomes" id="UP000323653">
    <property type="component" value="Chromosome"/>
</dbReference>
<dbReference type="InterPro" id="IPR008207">
    <property type="entry name" value="Sig_transdc_His_kin_Hpt_dom"/>
</dbReference>
<feature type="modified residue" description="Phosphohistidine" evidence="1">
    <location>
        <position position="59"/>
    </location>
</feature>
<evidence type="ECO:0000259" key="2">
    <source>
        <dbReference type="PROSITE" id="PS50894"/>
    </source>
</evidence>
<sequence length="123" mass="14267">MDNNQIIIDLSYLREVASENTEFMVEMIDIFLDQTPGYLSSLNDAIESKNWQKIAESAHKIKPTLGFMGIESARETMAEIELNASKQEDFENIVLKYNQMQEVFKTIFIKLEEKKQELLAQDN</sequence>